<dbReference type="InterPro" id="IPR007274">
    <property type="entry name" value="Cop_transporter"/>
</dbReference>
<keyword evidence="2 4" id="KW-1133">Transmembrane helix</keyword>
<keyword evidence="4" id="KW-0186">Copper</keyword>
<dbReference type="OrthoDB" id="73901at2759"/>
<evidence type="ECO:0000256" key="4">
    <source>
        <dbReference type="RuleBase" id="RU367022"/>
    </source>
</evidence>
<evidence type="ECO:0000313" key="7">
    <source>
        <dbReference type="Proteomes" id="UP000799441"/>
    </source>
</evidence>
<evidence type="ECO:0000313" key="6">
    <source>
        <dbReference type="EMBL" id="KAF2724682.1"/>
    </source>
</evidence>
<dbReference type="GO" id="GO:0005375">
    <property type="term" value="F:copper ion transmembrane transporter activity"/>
    <property type="evidence" value="ECO:0007669"/>
    <property type="project" value="UniProtKB-UniRule"/>
</dbReference>
<keyword evidence="4" id="KW-0187">Copper transport</keyword>
<evidence type="ECO:0000256" key="1">
    <source>
        <dbReference type="ARBA" id="ARBA00022692"/>
    </source>
</evidence>
<feature type="transmembrane region" description="Helical" evidence="4">
    <location>
        <begin position="61"/>
        <end position="82"/>
    </location>
</feature>
<reference evidence="6" key="1">
    <citation type="journal article" date="2020" name="Stud. Mycol.">
        <title>101 Dothideomycetes genomes: a test case for predicting lifestyles and emergence of pathogens.</title>
        <authorList>
            <person name="Haridas S."/>
            <person name="Albert R."/>
            <person name="Binder M."/>
            <person name="Bloem J."/>
            <person name="Labutti K."/>
            <person name="Salamov A."/>
            <person name="Andreopoulos B."/>
            <person name="Baker S."/>
            <person name="Barry K."/>
            <person name="Bills G."/>
            <person name="Bluhm B."/>
            <person name="Cannon C."/>
            <person name="Castanera R."/>
            <person name="Culley D."/>
            <person name="Daum C."/>
            <person name="Ezra D."/>
            <person name="Gonzalez J."/>
            <person name="Henrissat B."/>
            <person name="Kuo A."/>
            <person name="Liang C."/>
            <person name="Lipzen A."/>
            <person name="Lutzoni F."/>
            <person name="Magnuson J."/>
            <person name="Mondo S."/>
            <person name="Nolan M."/>
            <person name="Ohm R."/>
            <person name="Pangilinan J."/>
            <person name="Park H.-J."/>
            <person name="Ramirez L."/>
            <person name="Alfaro M."/>
            <person name="Sun H."/>
            <person name="Tritt A."/>
            <person name="Yoshinaga Y."/>
            <person name="Zwiers L.-H."/>
            <person name="Turgeon B."/>
            <person name="Goodwin S."/>
            <person name="Spatafora J."/>
            <person name="Crous P."/>
            <person name="Grigoriev I."/>
        </authorList>
    </citation>
    <scope>NUCLEOTIDE SEQUENCE</scope>
    <source>
        <strain evidence="6">CBS 116435</strain>
    </source>
</reference>
<feature type="transmembrane region" description="Helical" evidence="4">
    <location>
        <begin position="154"/>
        <end position="172"/>
    </location>
</feature>
<keyword evidence="3 4" id="KW-0472">Membrane</keyword>
<dbReference type="AlphaFoldDB" id="A0A9P4QCF8"/>
<feature type="transmembrane region" description="Helical" evidence="4">
    <location>
        <begin position="178"/>
        <end position="198"/>
    </location>
</feature>
<proteinExistence type="inferred from homology"/>
<dbReference type="PANTHER" id="PTHR12483:SF120">
    <property type="entry name" value="HIGH-AFFINITY COPPER TRANSPORTER CTRA2"/>
    <property type="match status" value="1"/>
</dbReference>
<sequence>MDMATPSTTMQTTTGTSMGSMSMPTGSTSAGDMDMVMSMVFFSSESTPLFSSAWTPTSHGGYAGTCLFLIALAIISRIMMAFRALAERHWRLEAAGRRRTAYRSHSEHTEGHRHDEEESVLGIPSHEKHMGVGNSAPTALFVTPWVFSIDVPRGVLYFVQAGVSYLLMLAVMTYNVGYFMSVLTGLLVGEILVGRYAVADEHEC</sequence>
<dbReference type="GO" id="GO:0005886">
    <property type="term" value="C:plasma membrane"/>
    <property type="evidence" value="ECO:0007669"/>
    <property type="project" value="TreeGrafter"/>
</dbReference>
<name>A0A9P4QCF8_9PEZI</name>
<accession>A0A9P4QCF8</accession>
<keyword evidence="7" id="KW-1185">Reference proteome</keyword>
<dbReference type="EMBL" id="MU003770">
    <property type="protein sequence ID" value="KAF2724682.1"/>
    <property type="molecule type" value="Genomic_DNA"/>
</dbReference>
<evidence type="ECO:0000256" key="3">
    <source>
        <dbReference type="ARBA" id="ARBA00023136"/>
    </source>
</evidence>
<keyword evidence="4" id="KW-0406">Ion transport</keyword>
<organism evidence="6 7">
    <name type="scientific">Polychaeton citri CBS 116435</name>
    <dbReference type="NCBI Taxonomy" id="1314669"/>
    <lineage>
        <taxon>Eukaryota</taxon>
        <taxon>Fungi</taxon>
        <taxon>Dikarya</taxon>
        <taxon>Ascomycota</taxon>
        <taxon>Pezizomycotina</taxon>
        <taxon>Dothideomycetes</taxon>
        <taxon>Dothideomycetidae</taxon>
        <taxon>Capnodiales</taxon>
        <taxon>Capnodiaceae</taxon>
        <taxon>Polychaeton</taxon>
    </lineage>
</organism>
<keyword evidence="4" id="KW-0813">Transport</keyword>
<comment type="similarity">
    <text evidence="4">Belongs to the copper transporter (Ctr) (TC 1.A.56) family. SLC31A subfamily.</text>
</comment>
<keyword evidence="1 4" id="KW-0812">Transmembrane</keyword>
<dbReference type="PANTHER" id="PTHR12483">
    <property type="entry name" value="SOLUTE CARRIER FAMILY 31 COPPER TRANSPORTERS"/>
    <property type="match status" value="1"/>
</dbReference>
<gene>
    <name evidence="6" type="ORF">K431DRAFT_281634</name>
</gene>
<evidence type="ECO:0000256" key="5">
    <source>
        <dbReference type="SAM" id="MobiDB-lite"/>
    </source>
</evidence>
<dbReference type="Pfam" id="PF04145">
    <property type="entry name" value="Ctr"/>
    <property type="match status" value="1"/>
</dbReference>
<comment type="subcellular location">
    <subcellularLocation>
        <location evidence="4">Membrane</location>
        <topology evidence="4">Multi-pass membrane protein</topology>
    </subcellularLocation>
</comment>
<dbReference type="Proteomes" id="UP000799441">
    <property type="component" value="Unassembled WGS sequence"/>
</dbReference>
<comment type="caution">
    <text evidence="6">The sequence shown here is derived from an EMBL/GenBank/DDBJ whole genome shotgun (WGS) entry which is preliminary data.</text>
</comment>
<feature type="region of interest" description="Disordered" evidence="5">
    <location>
        <begin position="1"/>
        <end position="27"/>
    </location>
</feature>
<protein>
    <recommendedName>
        <fullName evidence="4">Copper transport protein</fullName>
    </recommendedName>
</protein>
<evidence type="ECO:0000256" key="2">
    <source>
        <dbReference type="ARBA" id="ARBA00022989"/>
    </source>
</evidence>